<proteinExistence type="predicted"/>
<evidence type="ECO:0000259" key="1">
    <source>
        <dbReference type="Pfam" id="PF09836"/>
    </source>
</evidence>
<comment type="caution">
    <text evidence="2">The sequence shown here is derived from an EMBL/GenBank/DDBJ whole genome shotgun (WGS) entry which is preliminary data.</text>
</comment>
<name>A0A4R6Y8R1_9BURK</name>
<protein>
    <submittedName>
        <fullName evidence="2">Putative DNA-binding protein</fullName>
    </submittedName>
</protein>
<keyword evidence="2" id="KW-0238">DNA-binding</keyword>
<keyword evidence="3" id="KW-1185">Reference proteome</keyword>
<dbReference type="Pfam" id="PF09836">
    <property type="entry name" value="DUF2063"/>
    <property type="match status" value="1"/>
</dbReference>
<sequence>MNRMLLSDWQNDLQQSILSNTNQLQSPVNVGHIPQAQRLAVYQHAYIARLEEALRANYPMLHQLLGDDDFSTLHKRYVLAHPPEHASIRWYGEALAVFLSITKPYSEIPIFSELAQFDWAIRHSIDAANAERLSASDLKRLSAEQWLDLELCLHPSVTLFEFNWNVVPVWQALSQGSAVPSPEAAQSYWLVWRDETGMTQWLSANQLMFQTLSLIKQHSSFIHLCDAISKDIGTTNESEHIVAQVLYQCVEYKILCMSNTHIGLSNQL</sequence>
<dbReference type="Proteomes" id="UP000294480">
    <property type="component" value="Unassembled WGS sequence"/>
</dbReference>
<accession>A0A4R6Y8R1</accession>
<dbReference type="AlphaFoldDB" id="A0A4R6Y8R1"/>
<dbReference type="InterPro" id="IPR018640">
    <property type="entry name" value="DUF2063"/>
</dbReference>
<dbReference type="OrthoDB" id="343356at2"/>
<dbReference type="EMBL" id="SNZE01000007">
    <property type="protein sequence ID" value="TDR31802.1"/>
    <property type="molecule type" value="Genomic_DNA"/>
</dbReference>
<reference evidence="2 3" key="1">
    <citation type="submission" date="2019-03" db="EMBL/GenBank/DDBJ databases">
        <title>Genomic Encyclopedia of Type Strains, Phase IV (KMG-IV): sequencing the most valuable type-strain genomes for metagenomic binning, comparative biology and taxonomic classification.</title>
        <authorList>
            <person name="Goeker M."/>
        </authorList>
    </citation>
    <scope>NUCLEOTIDE SEQUENCE [LARGE SCALE GENOMIC DNA]</scope>
    <source>
        <strain evidence="2 3">DSM 102852</strain>
    </source>
</reference>
<dbReference type="Gene3D" id="3.90.930.50">
    <property type="match status" value="1"/>
</dbReference>
<evidence type="ECO:0000313" key="2">
    <source>
        <dbReference type="EMBL" id="TDR31802.1"/>
    </source>
</evidence>
<organism evidence="2 3">
    <name type="scientific">Hydromonas duriensis</name>
    <dbReference type="NCBI Taxonomy" id="1527608"/>
    <lineage>
        <taxon>Bacteria</taxon>
        <taxon>Pseudomonadati</taxon>
        <taxon>Pseudomonadota</taxon>
        <taxon>Betaproteobacteria</taxon>
        <taxon>Burkholderiales</taxon>
        <taxon>Burkholderiaceae</taxon>
        <taxon>Hydromonas</taxon>
    </lineage>
</organism>
<feature type="domain" description="Putative DNA-binding" evidence="1">
    <location>
        <begin position="9"/>
        <end position="99"/>
    </location>
</feature>
<evidence type="ECO:0000313" key="3">
    <source>
        <dbReference type="Proteomes" id="UP000294480"/>
    </source>
</evidence>
<dbReference type="Gene3D" id="1.10.150.690">
    <property type="entry name" value="DUF2063"/>
    <property type="match status" value="1"/>
</dbReference>
<dbReference type="InterPro" id="IPR044922">
    <property type="entry name" value="DUF2063_N_sf"/>
</dbReference>
<dbReference type="RefSeq" id="WP_133619512.1">
    <property type="nucleotide sequence ID" value="NZ_SNZE01000007.1"/>
</dbReference>
<gene>
    <name evidence="2" type="ORF">DFR44_10718</name>
</gene>
<dbReference type="GO" id="GO:0003677">
    <property type="term" value="F:DNA binding"/>
    <property type="evidence" value="ECO:0007669"/>
    <property type="project" value="UniProtKB-KW"/>
</dbReference>